<name>A0A7W7Q1D9_9PSEU</name>
<protein>
    <submittedName>
        <fullName evidence="3">Uncharacterized protein (TIGR04222 family)</fullName>
    </submittedName>
</protein>
<accession>A0A7W7Q1D9</accession>
<dbReference type="AlphaFoldDB" id="A0A7W7Q1D9"/>
<dbReference type="EMBL" id="JACHJQ010000002">
    <property type="protein sequence ID" value="MBB4905166.1"/>
    <property type="molecule type" value="Genomic_DNA"/>
</dbReference>
<dbReference type="Proteomes" id="UP000520767">
    <property type="component" value="Unassembled WGS sequence"/>
</dbReference>
<feature type="region of interest" description="Disordered" evidence="1">
    <location>
        <begin position="268"/>
        <end position="311"/>
    </location>
</feature>
<comment type="caution">
    <text evidence="3">The sequence shown here is derived from an EMBL/GenBank/DDBJ whole genome shotgun (WGS) entry which is preliminary data.</text>
</comment>
<dbReference type="InterPro" id="IPR026467">
    <property type="entry name" value="Ser/Gly_Cys_C_dom"/>
</dbReference>
<evidence type="ECO:0000313" key="3">
    <source>
        <dbReference type="EMBL" id="MBB4905166.1"/>
    </source>
</evidence>
<feature type="compositionally biased region" description="Gly residues" evidence="1">
    <location>
        <begin position="293"/>
        <end position="311"/>
    </location>
</feature>
<dbReference type="RefSeq" id="WP_184809447.1">
    <property type="nucleotide sequence ID" value="NZ_JACHJQ010000002.1"/>
</dbReference>
<evidence type="ECO:0000256" key="2">
    <source>
        <dbReference type="SAM" id="Phobius"/>
    </source>
</evidence>
<evidence type="ECO:0000256" key="1">
    <source>
        <dbReference type="SAM" id="MobiDB-lite"/>
    </source>
</evidence>
<feature type="transmembrane region" description="Helical" evidence="2">
    <location>
        <begin position="147"/>
        <end position="164"/>
    </location>
</feature>
<keyword evidence="2" id="KW-0472">Membrane</keyword>
<gene>
    <name evidence="3" type="ORF">FHR82_001383</name>
</gene>
<sequence length="311" mass="31453">MHPWGLSGPEFLWLYTAGLVAGLVVAIGARMKVRRPRLAEPPGHLDVTELGFLGGGPVNAVQVAVARLAEAGLVRVNRSGQVSATSGALSTGHPLDDAVLAQVTKPRMVAAIVRRAPVEKQVTAIGESLVRRGLLVAPSAAIRARRLGPLLLYVVFVAGIVRWINGAGNYLPVGYLTFLLAATLIAVFFLGSRNLTKPKARTVHGDRVVAEVRRRGSGAGQLERAAVSGPRVIEDKDLSHALALAVPVALIPVAWSYATSGSFSTHVPATSSSGSSGGGGGHSCGSSSSSSCGSGGSSCGGGGGGCGGGSG</sequence>
<feature type="transmembrane region" description="Helical" evidence="2">
    <location>
        <begin position="170"/>
        <end position="191"/>
    </location>
</feature>
<proteinExistence type="predicted"/>
<feature type="transmembrane region" description="Helical" evidence="2">
    <location>
        <begin position="12"/>
        <end position="29"/>
    </location>
</feature>
<reference evidence="3 4" key="1">
    <citation type="submission" date="2020-08" db="EMBL/GenBank/DDBJ databases">
        <title>Genomic Encyclopedia of Type Strains, Phase III (KMG-III): the genomes of soil and plant-associated and newly described type strains.</title>
        <authorList>
            <person name="Whitman W."/>
        </authorList>
    </citation>
    <scope>NUCLEOTIDE SEQUENCE [LARGE SCALE GENOMIC DNA]</scope>
    <source>
        <strain evidence="3 4">CECT 8960</strain>
    </source>
</reference>
<keyword evidence="4" id="KW-1185">Reference proteome</keyword>
<evidence type="ECO:0000313" key="4">
    <source>
        <dbReference type="Proteomes" id="UP000520767"/>
    </source>
</evidence>
<organism evidence="3 4">
    <name type="scientific">Actinophytocola algeriensis</name>
    <dbReference type="NCBI Taxonomy" id="1768010"/>
    <lineage>
        <taxon>Bacteria</taxon>
        <taxon>Bacillati</taxon>
        <taxon>Actinomycetota</taxon>
        <taxon>Actinomycetes</taxon>
        <taxon>Pseudonocardiales</taxon>
        <taxon>Pseudonocardiaceae</taxon>
    </lineage>
</organism>
<keyword evidence="2" id="KW-0812">Transmembrane</keyword>
<keyword evidence="2" id="KW-1133">Transmembrane helix</keyword>
<dbReference type="NCBIfam" id="TIGR04222">
    <property type="entry name" value="near_uncomplex"/>
    <property type="match status" value="1"/>
</dbReference>